<evidence type="ECO:0000313" key="7">
    <source>
        <dbReference type="Proteomes" id="UP000230423"/>
    </source>
</evidence>
<evidence type="ECO:0000313" key="6">
    <source>
        <dbReference type="EMBL" id="PIO75323.1"/>
    </source>
</evidence>
<evidence type="ECO:0000256" key="4">
    <source>
        <dbReference type="ARBA" id="ARBA00022989"/>
    </source>
</evidence>
<evidence type="ECO:0000256" key="2">
    <source>
        <dbReference type="ARBA" id="ARBA00022448"/>
    </source>
</evidence>
<dbReference type="GO" id="GO:0042626">
    <property type="term" value="F:ATPase-coupled transmembrane transporter activity"/>
    <property type="evidence" value="ECO:0007669"/>
    <property type="project" value="TreeGrafter"/>
</dbReference>
<evidence type="ECO:0000256" key="1">
    <source>
        <dbReference type="ARBA" id="ARBA00004141"/>
    </source>
</evidence>
<proteinExistence type="predicted"/>
<comment type="subcellular location">
    <subcellularLocation>
        <location evidence="1">Membrane</location>
        <topology evidence="1">Multi-pass membrane protein</topology>
    </subcellularLocation>
</comment>
<keyword evidence="4" id="KW-1133">Transmembrane helix</keyword>
<name>A0A2G9UYP8_TELCI</name>
<organism evidence="6 7">
    <name type="scientific">Teladorsagia circumcincta</name>
    <name type="common">Brown stomach worm</name>
    <name type="synonym">Ostertagia circumcincta</name>
    <dbReference type="NCBI Taxonomy" id="45464"/>
    <lineage>
        <taxon>Eukaryota</taxon>
        <taxon>Metazoa</taxon>
        <taxon>Ecdysozoa</taxon>
        <taxon>Nematoda</taxon>
        <taxon>Chromadorea</taxon>
        <taxon>Rhabditida</taxon>
        <taxon>Rhabditina</taxon>
        <taxon>Rhabditomorpha</taxon>
        <taxon>Strongyloidea</taxon>
        <taxon>Trichostrongylidae</taxon>
        <taxon>Teladorsagia</taxon>
    </lineage>
</organism>
<gene>
    <name evidence="6" type="ORF">TELCIR_02636</name>
</gene>
<dbReference type="GO" id="GO:0005886">
    <property type="term" value="C:plasma membrane"/>
    <property type="evidence" value="ECO:0007669"/>
    <property type="project" value="TreeGrafter"/>
</dbReference>
<dbReference type="Proteomes" id="UP000230423">
    <property type="component" value="Unassembled WGS sequence"/>
</dbReference>
<protein>
    <submittedName>
        <fullName evidence="6">Uncharacterized protein</fullName>
    </submittedName>
</protein>
<evidence type="ECO:0000256" key="5">
    <source>
        <dbReference type="ARBA" id="ARBA00023136"/>
    </source>
</evidence>
<keyword evidence="5" id="KW-0472">Membrane</keyword>
<accession>A0A2G9UYP8</accession>
<dbReference type="EMBL" id="KZ345154">
    <property type="protein sequence ID" value="PIO75323.1"/>
    <property type="molecule type" value="Genomic_DNA"/>
</dbReference>
<dbReference type="AlphaFoldDB" id="A0A2G9UYP8"/>
<dbReference type="InterPro" id="IPR050352">
    <property type="entry name" value="ABCG_transporters"/>
</dbReference>
<evidence type="ECO:0000256" key="3">
    <source>
        <dbReference type="ARBA" id="ARBA00022692"/>
    </source>
</evidence>
<dbReference type="PANTHER" id="PTHR48041">
    <property type="entry name" value="ABC TRANSPORTER G FAMILY MEMBER 28"/>
    <property type="match status" value="1"/>
</dbReference>
<keyword evidence="7" id="KW-1185">Reference proteome</keyword>
<dbReference type="PANTHER" id="PTHR48041:SF89">
    <property type="entry name" value="FI03229P"/>
    <property type="match status" value="1"/>
</dbReference>
<keyword evidence="3" id="KW-0812">Transmembrane</keyword>
<keyword evidence="2" id="KW-0813">Transport</keyword>
<reference evidence="6 7" key="1">
    <citation type="submission" date="2015-09" db="EMBL/GenBank/DDBJ databases">
        <title>Draft genome of the parasitic nematode Teladorsagia circumcincta isolate WARC Sus (inbred).</title>
        <authorList>
            <person name="Mitreva M."/>
        </authorList>
    </citation>
    <scope>NUCLEOTIDE SEQUENCE [LARGE SCALE GENOMIC DNA]</scope>
    <source>
        <strain evidence="6 7">S</strain>
    </source>
</reference>
<dbReference type="OrthoDB" id="66620at2759"/>
<sequence>MFPGALLTSGQIVYFGCPTQMMQYFTSIDFPCPKFKNPCDFYVDLATHDHQSPAASAESSARIAKLIQCWEPLKSTPPQVTKSSVSPMLSRPSMIDSIEAVYRRNWYELMNEPLRSLREPLMALLMSGIIGTAFFSMTRQKRAAASDRIADEQKRTAFEMLRKAGVSTILFINLEFLWDLPLLTLTAALYSLPVPFLTGSSIMEAAFGASVNSSELTIGCQRREVLAKMIMDDSDERTS</sequence>